<dbReference type="Proteomes" id="UP001054846">
    <property type="component" value="Chromosome"/>
</dbReference>
<evidence type="ECO:0000259" key="6">
    <source>
        <dbReference type="Pfam" id="PF04127"/>
    </source>
</evidence>
<dbReference type="Pfam" id="PF02441">
    <property type="entry name" value="Flavoprotein"/>
    <property type="match status" value="1"/>
</dbReference>
<keyword evidence="8" id="KW-1185">Reference proteome</keyword>
<evidence type="ECO:0000256" key="2">
    <source>
        <dbReference type="ARBA" id="ARBA00023239"/>
    </source>
</evidence>
<evidence type="ECO:0000259" key="5">
    <source>
        <dbReference type="Pfam" id="PF02441"/>
    </source>
</evidence>
<comment type="similarity">
    <text evidence="3 4">In the C-terminal section; belongs to the PPC synthetase family.</text>
</comment>
<dbReference type="InterPro" id="IPR003382">
    <property type="entry name" value="Flavoprotein"/>
</dbReference>
<gene>
    <name evidence="3 7" type="primary">coaBC</name>
    <name evidence="7" type="ORF">ISF26_13635</name>
</gene>
<dbReference type="InterPro" id="IPR035929">
    <property type="entry name" value="CoaB-like_sf"/>
</dbReference>
<feature type="region of interest" description="Phosphopantothenoylcysteine decarboxylase" evidence="3">
    <location>
        <begin position="1"/>
        <end position="193"/>
    </location>
</feature>
<dbReference type="NCBIfam" id="TIGR00521">
    <property type="entry name" value="coaBC_dfp"/>
    <property type="match status" value="1"/>
</dbReference>
<feature type="binding site" evidence="3">
    <location>
        <position position="342"/>
    </location>
    <ligand>
        <name>CTP</name>
        <dbReference type="ChEBI" id="CHEBI:37563"/>
    </ligand>
</feature>
<keyword evidence="2 3" id="KW-0456">Lyase</keyword>
<dbReference type="PANTHER" id="PTHR14359">
    <property type="entry name" value="HOMO-OLIGOMERIC FLAVIN CONTAINING CYS DECARBOXYLASE FAMILY"/>
    <property type="match status" value="1"/>
</dbReference>
<comment type="catalytic activity">
    <reaction evidence="3 4">
        <text>(R)-4'-phosphopantothenate + L-cysteine + CTP = N-[(R)-4-phosphopantothenoyl]-L-cysteine + CMP + diphosphate + H(+)</text>
        <dbReference type="Rhea" id="RHEA:19397"/>
        <dbReference type="ChEBI" id="CHEBI:10986"/>
        <dbReference type="ChEBI" id="CHEBI:15378"/>
        <dbReference type="ChEBI" id="CHEBI:33019"/>
        <dbReference type="ChEBI" id="CHEBI:35235"/>
        <dbReference type="ChEBI" id="CHEBI:37563"/>
        <dbReference type="ChEBI" id="CHEBI:59458"/>
        <dbReference type="ChEBI" id="CHEBI:60377"/>
        <dbReference type="EC" id="6.3.2.5"/>
    </reaction>
</comment>
<comment type="similarity">
    <text evidence="3 4">In the N-terminal section; belongs to the HFCD (homo-oligomeric flavin containing Cys decarboxylase) superfamily.</text>
</comment>
<evidence type="ECO:0000256" key="4">
    <source>
        <dbReference type="RuleBase" id="RU364078"/>
    </source>
</evidence>
<name>A0ABY3PGU1_9CYAN</name>
<feature type="region of interest" description="Phosphopantothenate--cysteine ligase" evidence="3">
    <location>
        <begin position="194"/>
        <end position="402"/>
    </location>
</feature>
<dbReference type="InterPro" id="IPR007085">
    <property type="entry name" value="DNA/pantothenate-metab_flavo_C"/>
</dbReference>
<evidence type="ECO:0000313" key="7">
    <source>
        <dbReference type="EMBL" id="UFP92864.1"/>
    </source>
</evidence>
<organism evidence="7 8">
    <name type="scientific">Gloeobacter morelensis MG652769</name>
    <dbReference type="NCBI Taxonomy" id="2781736"/>
    <lineage>
        <taxon>Bacteria</taxon>
        <taxon>Bacillati</taxon>
        <taxon>Cyanobacteriota</taxon>
        <taxon>Cyanophyceae</taxon>
        <taxon>Gloeobacterales</taxon>
        <taxon>Gloeobacteraceae</taxon>
        <taxon>Gloeobacter</taxon>
        <taxon>Gloeobacter morelensis</taxon>
    </lineage>
</organism>
<keyword evidence="3 4" id="KW-0285">Flavoprotein</keyword>
<dbReference type="Gene3D" id="3.40.50.10300">
    <property type="entry name" value="CoaB-like"/>
    <property type="match status" value="1"/>
</dbReference>
<feature type="binding site" evidence="3">
    <location>
        <position position="292"/>
    </location>
    <ligand>
        <name>CTP</name>
        <dbReference type="ChEBI" id="CHEBI:37563"/>
    </ligand>
</feature>
<keyword evidence="3 4" id="KW-0288">FMN</keyword>
<keyword evidence="3 4" id="KW-0436">Ligase</keyword>
<evidence type="ECO:0000256" key="1">
    <source>
        <dbReference type="ARBA" id="ARBA00022793"/>
    </source>
</evidence>
<keyword evidence="1 3" id="KW-0210">Decarboxylase</keyword>
<dbReference type="EMBL" id="CP063845">
    <property type="protein sequence ID" value="UFP92864.1"/>
    <property type="molecule type" value="Genomic_DNA"/>
</dbReference>
<feature type="domain" description="Flavoprotein" evidence="5">
    <location>
        <begin position="6"/>
        <end position="146"/>
    </location>
</feature>
<dbReference type="Pfam" id="PF04127">
    <property type="entry name" value="DFP"/>
    <property type="match status" value="1"/>
</dbReference>
<dbReference type="InterPro" id="IPR036551">
    <property type="entry name" value="Flavin_trans-like"/>
</dbReference>
<keyword evidence="3" id="KW-0460">Magnesium</keyword>
<keyword evidence="3" id="KW-0479">Metal-binding</keyword>
<feature type="binding site" evidence="3">
    <location>
        <position position="346"/>
    </location>
    <ligand>
        <name>CTP</name>
        <dbReference type="ChEBI" id="CHEBI:37563"/>
    </ligand>
</feature>
<proteinExistence type="inferred from homology"/>
<comment type="cofactor">
    <cofactor evidence="3">
        <name>Mg(2+)</name>
        <dbReference type="ChEBI" id="CHEBI:18420"/>
    </cofactor>
</comment>
<feature type="binding site" evidence="3">
    <location>
        <position position="282"/>
    </location>
    <ligand>
        <name>CTP</name>
        <dbReference type="ChEBI" id="CHEBI:37563"/>
    </ligand>
</feature>
<comment type="pathway">
    <text evidence="3 4">Cofactor biosynthesis; coenzyme A biosynthesis; CoA from (R)-pantothenate: step 2/5.</text>
</comment>
<dbReference type="InterPro" id="IPR005252">
    <property type="entry name" value="CoaBC"/>
</dbReference>
<dbReference type="GO" id="GO:0004632">
    <property type="term" value="F:phosphopantothenate--cysteine ligase activity"/>
    <property type="evidence" value="ECO:0007669"/>
    <property type="project" value="UniProtKB-EC"/>
</dbReference>
<comment type="caution">
    <text evidence="3">Lacks conserved residue(s) required for the propagation of feature annotation.</text>
</comment>
<dbReference type="Gene3D" id="3.40.50.1950">
    <property type="entry name" value="Flavin prenyltransferase-like"/>
    <property type="match status" value="1"/>
</dbReference>
<comment type="function">
    <text evidence="4">Catalyzes two steps in the biosynthesis of coenzyme A. In the first step cysteine is conjugated to 4'-phosphopantothenate to form 4-phosphopantothenoylcysteine, in the latter compound is decarboxylated to form 4'-phosphopantotheine.</text>
</comment>
<dbReference type="HAMAP" id="MF_02225">
    <property type="entry name" value="CoaBC"/>
    <property type="match status" value="1"/>
</dbReference>
<feature type="binding site" evidence="3">
    <location>
        <position position="327"/>
    </location>
    <ligand>
        <name>CTP</name>
        <dbReference type="ChEBI" id="CHEBI:37563"/>
    </ligand>
</feature>
<protein>
    <recommendedName>
        <fullName evidence="3">Coenzyme A biosynthesis bifunctional protein CoaBC</fullName>
    </recommendedName>
    <alternativeName>
        <fullName evidence="3">DNA/pantothenate metabolism flavoprotein</fullName>
    </alternativeName>
    <alternativeName>
        <fullName evidence="3">Phosphopantothenoylcysteine synthetase/decarboxylase</fullName>
        <shortName evidence="3">PPCS-PPCDC</shortName>
    </alternativeName>
    <domain>
        <recommendedName>
            <fullName evidence="3">Phosphopantothenoylcysteine decarboxylase</fullName>
            <shortName evidence="3">PPC decarboxylase</shortName>
            <shortName evidence="3">PPC-DC</shortName>
            <ecNumber evidence="3">4.1.1.36</ecNumber>
        </recommendedName>
        <alternativeName>
            <fullName evidence="3">CoaC</fullName>
        </alternativeName>
    </domain>
    <domain>
        <recommendedName>
            <fullName evidence="3">Phosphopantothenate--cysteine ligase</fullName>
            <ecNumber evidence="3">6.3.2.5</ecNumber>
        </recommendedName>
        <alternativeName>
            <fullName evidence="3">CoaB</fullName>
        </alternativeName>
        <alternativeName>
            <fullName evidence="3">Phosphopantothenoylcysteine synthetase</fullName>
            <shortName evidence="3">PPC synthetase</shortName>
            <shortName evidence="3">PPC-S</shortName>
        </alternativeName>
    </domain>
</protein>
<dbReference type="GO" id="GO:0004633">
    <property type="term" value="F:phosphopantothenoylcysteine decarboxylase activity"/>
    <property type="evidence" value="ECO:0007669"/>
    <property type="project" value="UniProtKB-EC"/>
</dbReference>
<comment type="catalytic activity">
    <reaction evidence="3 4">
        <text>N-[(R)-4-phosphopantothenoyl]-L-cysteine + H(+) = (R)-4'-phosphopantetheine + CO2</text>
        <dbReference type="Rhea" id="RHEA:16793"/>
        <dbReference type="ChEBI" id="CHEBI:15378"/>
        <dbReference type="ChEBI" id="CHEBI:16526"/>
        <dbReference type="ChEBI" id="CHEBI:59458"/>
        <dbReference type="ChEBI" id="CHEBI:61723"/>
        <dbReference type="EC" id="4.1.1.36"/>
    </reaction>
</comment>
<evidence type="ECO:0000313" key="8">
    <source>
        <dbReference type="Proteomes" id="UP001054846"/>
    </source>
</evidence>
<reference evidence="7 8" key="1">
    <citation type="journal article" date="2021" name="Genome Biol. Evol.">
        <title>Complete Genome Sequencing of a Novel Gloeobacter Species from a Waterfall Cave in Mexico.</title>
        <authorList>
            <person name="Saw J.H."/>
            <person name="Cardona T."/>
            <person name="Montejano G."/>
        </authorList>
    </citation>
    <scope>NUCLEOTIDE SEQUENCE [LARGE SCALE GENOMIC DNA]</scope>
    <source>
        <strain evidence="7">MG652769</strain>
    </source>
</reference>
<dbReference type="SUPFAM" id="SSF102645">
    <property type="entry name" value="CoaB-like"/>
    <property type="match status" value="1"/>
</dbReference>
<dbReference type="RefSeq" id="WP_230839860.1">
    <property type="nucleotide sequence ID" value="NZ_CP063845.1"/>
</dbReference>
<comment type="pathway">
    <text evidence="3 4">Cofactor biosynthesis; coenzyme A biosynthesis; CoA from (R)-pantothenate: step 3/5.</text>
</comment>
<dbReference type="EC" id="6.3.2.5" evidence="3"/>
<evidence type="ECO:0000256" key="3">
    <source>
        <dbReference type="HAMAP-Rule" id="MF_02225"/>
    </source>
</evidence>
<feature type="domain" description="DNA/pantothenate metabolism flavoprotein C-terminal" evidence="6">
    <location>
        <begin position="189"/>
        <end position="399"/>
    </location>
</feature>
<accession>A0ABY3PGU1</accession>
<dbReference type="PANTHER" id="PTHR14359:SF6">
    <property type="entry name" value="PHOSPHOPANTOTHENOYLCYSTEINE DECARBOXYLASE"/>
    <property type="match status" value="1"/>
</dbReference>
<dbReference type="SUPFAM" id="SSF52507">
    <property type="entry name" value="Homo-oligomeric flavin-containing Cys decarboxylases, HFCD"/>
    <property type="match status" value="1"/>
</dbReference>
<keyword evidence="3" id="KW-0511">Multifunctional enzyme</keyword>
<sequence>MFVGRRVLVAVTGGIAAYKVCEVVSTLAQAGASVRVLLTDAAERFVSALTFATLARARAYTDADFWSAEHGSPLHIELGQWAEVILIAPVTAHTLARLALGLADDLLTNTVLASSAPILLAPAMNTQMWEQEPVTAHLQTLSARPRYHLSGPGRGRLACDAVGAGRLSEPSVLLRHLGSLLWSGGKQDLAGKTVLVTGGGTREFFDPVRFIGNPSSGRMGIELAAACAHRGAAVHLVLGPTHLEAPPEVDCHPVASAAQMAQAAFALFERAHLTFMAAAVADVRPSQIHTGKIPKNQLGAALALESVEDILLELSRRKQPWQTLVGFAAQTGEDWLVPAAAKLEAKHLDWLVANRVDLQEQGFGGGNNQAMLLSSRGDMHAIPLVSKLEMAHRLLDRMETPA</sequence>
<feature type="active site" description="Proton donor" evidence="3">
    <location>
        <position position="159"/>
    </location>
</feature>
<comment type="cofactor">
    <cofactor evidence="3">
        <name>FMN</name>
        <dbReference type="ChEBI" id="CHEBI:58210"/>
    </cofactor>
    <text evidence="3">Binds 1 FMN per subunit.</text>
</comment>
<comment type="function">
    <text evidence="3">Catalyzes two sequential steps in the biosynthesis of coenzyme A. In the first step cysteine is conjugated to 4'-phosphopantothenate to form 4-phosphopantothenoylcysteine. In the second step the latter compound is decarboxylated to form 4'-phosphopantotheine.</text>
</comment>
<dbReference type="EC" id="4.1.1.36" evidence="3"/>